<dbReference type="Gene3D" id="3.40.640.10">
    <property type="entry name" value="Type I PLP-dependent aspartate aminotransferase-like (Major domain)"/>
    <property type="match status" value="1"/>
</dbReference>
<evidence type="ECO:0000256" key="4">
    <source>
        <dbReference type="ARBA" id="ARBA00022679"/>
    </source>
</evidence>
<organism evidence="7 8">
    <name type="scientific">Nocardia rhamnosiphila</name>
    <dbReference type="NCBI Taxonomy" id="426716"/>
    <lineage>
        <taxon>Bacteria</taxon>
        <taxon>Bacillati</taxon>
        <taxon>Actinomycetota</taxon>
        <taxon>Actinomycetes</taxon>
        <taxon>Mycobacteriales</taxon>
        <taxon>Nocardiaceae</taxon>
        <taxon>Nocardia</taxon>
    </lineage>
</organism>
<dbReference type="SUPFAM" id="SSF53383">
    <property type="entry name" value="PLP-dependent transferases"/>
    <property type="match status" value="1"/>
</dbReference>
<evidence type="ECO:0000256" key="1">
    <source>
        <dbReference type="ARBA" id="ARBA00001933"/>
    </source>
</evidence>
<dbReference type="GO" id="GO:0008483">
    <property type="term" value="F:transaminase activity"/>
    <property type="evidence" value="ECO:0007669"/>
    <property type="project" value="UniProtKB-KW"/>
</dbReference>
<dbReference type="PIRSF" id="PIRSF000521">
    <property type="entry name" value="Transaminase_4ab_Lys_Orn"/>
    <property type="match status" value="1"/>
</dbReference>
<dbReference type="InterPro" id="IPR015421">
    <property type="entry name" value="PyrdxlP-dep_Trfase_major"/>
</dbReference>
<sequence length="434" mass="45422">MNSDRQKQHWDDELIHLGPGTSEAVAWAGLVIENAEGAHLTDIDGHRYLDLMGGAGVNLLGHSHPQYLAAMHAQMNAWMIGAHGSAARLAALRGLAALLPRGLARIQFYSGGAEAVESAIRLAKSVTGKFEILSFWRSFHGRTAGALAVTGGGHLGYGPTVPGVHTAPYAYCYRCPLRATYPGCGFGCIELARNILREQSAGALAAVLVEPIQGRAGNIVPPPGYLKALRELADEYDALLIADESMTGLGRTGTVLSIEHDDVHADIVILGKGMGNGYPVTAIAAPASMMDSGPFSMPSASSSSFGGFPLACAAAASVTSVIRDQQLPSAAAATGATFLEQLRGGTEGFGVVGQVRGQGLAIGIELVADPGSREPLLKSALRPLFEELLQRGILVMFGGNSIRLYPPLTVTGAEMENAASIIIETLGKFDRCLR</sequence>
<evidence type="ECO:0000256" key="6">
    <source>
        <dbReference type="RuleBase" id="RU003560"/>
    </source>
</evidence>
<keyword evidence="3 7" id="KW-0032">Aminotransferase</keyword>
<dbReference type="Proteomes" id="UP001550628">
    <property type="component" value="Unassembled WGS sequence"/>
</dbReference>
<dbReference type="Gene3D" id="3.90.1150.10">
    <property type="entry name" value="Aspartate Aminotransferase, domain 1"/>
    <property type="match status" value="1"/>
</dbReference>
<evidence type="ECO:0000256" key="2">
    <source>
        <dbReference type="ARBA" id="ARBA00022571"/>
    </source>
</evidence>
<evidence type="ECO:0000313" key="8">
    <source>
        <dbReference type="Proteomes" id="UP001550628"/>
    </source>
</evidence>
<keyword evidence="2" id="KW-0055">Arginine biosynthesis</keyword>
<evidence type="ECO:0000256" key="3">
    <source>
        <dbReference type="ARBA" id="ARBA00022576"/>
    </source>
</evidence>
<keyword evidence="4" id="KW-0808">Transferase</keyword>
<comment type="similarity">
    <text evidence="6">Belongs to the class-III pyridoxal-phosphate-dependent aminotransferase family.</text>
</comment>
<accession>A0ABV2WXQ1</accession>
<dbReference type="CDD" id="cd00610">
    <property type="entry name" value="OAT_like"/>
    <property type="match status" value="1"/>
</dbReference>
<dbReference type="InterPro" id="IPR015424">
    <property type="entry name" value="PyrdxlP-dep_Trfase"/>
</dbReference>
<dbReference type="Pfam" id="PF00202">
    <property type="entry name" value="Aminotran_3"/>
    <property type="match status" value="1"/>
</dbReference>
<comment type="cofactor">
    <cofactor evidence="1">
        <name>pyridoxal 5'-phosphate</name>
        <dbReference type="ChEBI" id="CHEBI:597326"/>
    </cofactor>
</comment>
<evidence type="ECO:0000256" key="5">
    <source>
        <dbReference type="ARBA" id="ARBA00022898"/>
    </source>
</evidence>
<dbReference type="PANTHER" id="PTHR11986:SF79">
    <property type="entry name" value="ACETYLORNITHINE AMINOTRANSFERASE, MITOCHONDRIAL"/>
    <property type="match status" value="1"/>
</dbReference>
<comment type="caution">
    <text evidence="7">The sequence shown here is derived from an EMBL/GenBank/DDBJ whole genome shotgun (WGS) entry which is preliminary data.</text>
</comment>
<dbReference type="InterPro" id="IPR050103">
    <property type="entry name" value="Class-III_PLP-dep_AT"/>
</dbReference>
<evidence type="ECO:0000313" key="7">
    <source>
        <dbReference type="EMBL" id="MEU1955669.1"/>
    </source>
</evidence>
<keyword evidence="2" id="KW-0028">Amino-acid biosynthesis</keyword>
<dbReference type="RefSeq" id="WP_356959691.1">
    <property type="nucleotide sequence ID" value="NZ_JBEYBD010000033.1"/>
</dbReference>
<dbReference type="InterPro" id="IPR015422">
    <property type="entry name" value="PyrdxlP-dep_Trfase_small"/>
</dbReference>
<proteinExistence type="inferred from homology"/>
<keyword evidence="5 6" id="KW-0663">Pyridoxal phosphate</keyword>
<dbReference type="EMBL" id="JBEYBF010000026">
    <property type="protein sequence ID" value="MEU1955669.1"/>
    <property type="molecule type" value="Genomic_DNA"/>
</dbReference>
<reference evidence="7 8" key="1">
    <citation type="submission" date="2024-06" db="EMBL/GenBank/DDBJ databases">
        <title>The Natural Products Discovery Center: Release of the First 8490 Sequenced Strains for Exploring Actinobacteria Biosynthetic Diversity.</title>
        <authorList>
            <person name="Kalkreuter E."/>
            <person name="Kautsar S.A."/>
            <person name="Yang D."/>
            <person name="Bader C.D."/>
            <person name="Teijaro C.N."/>
            <person name="Fluegel L."/>
            <person name="Davis C.M."/>
            <person name="Simpson J.R."/>
            <person name="Lauterbach L."/>
            <person name="Steele A.D."/>
            <person name="Gui C."/>
            <person name="Meng S."/>
            <person name="Li G."/>
            <person name="Viehrig K."/>
            <person name="Ye F."/>
            <person name="Su P."/>
            <person name="Kiefer A.F."/>
            <person name="Nichols A."/>
            <person name="Cepeda A.J."/>
            <person name="Yan W."/>
            <person name="Fan B."/>
            <person name="Jiang Y."/>
            <person name="Adhikari A."/>
            <person name="Zheng C.-J."/>
            <person name="Schuster L."/>
            <person name="Cowan T.M."/>
            <person name="Smanski M.J."/>
            <person name="Chevrette M.G."/>
            <person name="De Carvalho L.P.S."/>
            <person name="Shen B."/>
        </authorList>
    </citation>
    <scope>NUCLEOTIDE SEQUENCE [LARGE SCALE GENOMIC DNA]</scope>
    <source>
        <strain evidence="7 8">NPDC019708</strain>
    </source>
</reference>
<gene>
    <name evidence="7" type="ORF">ABZ510_27910</name>
</gene>
<dbReference type="PANTHER" id="PTHR11986">
    <property type="entry name" value="AMINOTRANSFERASE CLASS III"/>
    <property type="match status" value="1"/>
</dbReference>
<dbReference type="InterPro" id="IPR005814">
    <property type="entry name" value="Aminotrans_3"/>
</dbReference>
<keyword evidence="8" id="KW-1185">Reference proteome</keyword>
<name>A0ABV2WXQ1_9NOCA</name>
<protein>
    <submittedName>
        <fullName evidence="7">Aspartate aminotransferase family protein</fullName>
    </submittedName>
</protein>